<name>A0A561S9U4_9ACTN</name>
<dbReference type="Pfam" id="PF00877">
    <property type="entry name" value="NLPC_P60"/>
    <property type="match status" value="1"/>
</dbReference>
<evidence type="ECO:0000256" key="1">
    <source>
        <dbReference type="ARBA" id="ARBA00007074"/>
    </source>
</evidence>
<dbReference type="OrthoDB" id="5496837at2"/>
<dbReference type="SUPFAM" id="SSF54001">
    <property type="entry name" value="Cysteine proteinases"/>
    <property type="match status" value="1"/>
</dbReference>
<dbReference type="Gene3D" id="3.90.1720.10">
    <property type="entry name" value="endopeptidase domain like (from Nostoc punctiforme)"/>
    <property type="match status" value="1"/>
</dbReference>
<gene>
    <name evidence="6" type="ORF">FHX73_1811</name>
</gene>
<dbReference type="GO" id="GO:0006508">
    <property type="term" value="P:proteolysis"/>
    <property type="evidence" value="ECO:0007669"/>
    <property type="project" value="UniProtKB-KW"/>
</dbReference>
<protein>
    <submittedName>
        <fullName evidence="6">Cell wall-associated NlpC family hydrolase</fullName>
    </submittedName>
</protein>
<evidence type="ECO:0000313" key="6">
    <source>
        <dbReference type="EMBL" id="TWF71640.1"/>
    </source>
</evidence>
<feature type="domain" description="NlpC/P60" evidence="5">
    <location>
        <begin position="376"/>
        <end position="522"/>
    </location>
</feature>
<dbReference type="EMBL" id="VIWT01000008">
    <property type="protein sequence ID" value="TWF71640.1"/>
    <property type="molecule type" value="Genomic_DNA"/>
</dbReference>
<dbReference type="InterPro" id="IPR038765">
    <property type="entry name" value="Papain-like_cys_pep_sf"/>
</dbReference>
<accession>A0A561S9U4</accession>
<organism evidence="6 7">
    <name type="scientific">Kitasatospora viridis</name>
    <dbReference type="NCBI Taxonomy" id="281105"/>
    <lineage>
        <taxon>Bacteria</taxon>
        <taxon>Bacillati</taxon>
        <taxon>Actinomycetota</taxon>
        <taxon>Actinomycetes</taxon>
        <taxon>Kitasatosporales</taxon>
        <taxon>Streptomycetaceae</taxon>
        <taxon>Kitasatospora</taxon>
    </lineage>
</organism>
<proteinExistence type="inferred from homology"/>
<comment type="caution">
    <text evidence="6">The sequence shown here is derived from an EMBL/GenBank/DDBJ whole genome shotgun (WGS) entry which is preliminary data.</text>
</comment>
<reference evidence="6 7" key="1">
    <citation type="submission" date="2019-06" db="EMBL/GenBank/DDBJ databases">
        <title>Sequencing the genomes of 1000 actinobacteria strains.</title>
        <authorList>
            <person name="Klenk H.-P."/>
        </authorList>
    </citation>
    <scope>NUCLEOTIDE SEQUENCE [LARGE SCALE GENOMIC DNA]</scope>
    <source>
        <strain evidence="6 7">DSM 44826</strain>
    </source>
</reference>
<dbReference type="Proteomes" id="UP000317940">
    <property type="component" value="Unassembled WGS sequence"/>
</dbReference>
<keyword evidence="2" id="KW-0645">Protease</keyword>
<dbReference type="AlphaFoldDB" id="A0A561S9U4"/>
<dbReference type="InterPro" id="IPR000064">
    <property type="entry name" value="NLP_P60_dom"/>
</dbReference>
<dbReference type="PROSITE" id="PS51935">
    <property type="entry name" value="NLPC_P60"/>
    <property type="match status" value="1"/>
</dbReference>
<keyword evidence="4" id="KW-0788">Thiol protease</keyword>
<evidence type="ECO:0000259" key="5">
    <source>
        <dbReference type="PROSITE" id="PS51935"/>
    </source>
</evidence>
<dbReference type="GO" id="GO:0008234">
    <property type="term" value="F:cysteine-type peptidase activity"/>
    <property type="evidence" value="ECO:0007669"/>
    <property type="project" value="UniProtKB-KW"/>
</dbReference>
<evidence type="ECO:0000256" key="3">
    <source>
        <dbReference type="ARBA" id="ARBA00022801"/>
    </source>
</evidence>
<sequence length="840" mass="90851">MPQFLYAPGVKVYVHTEHNGIVDVSDDLVTGTLVRRSDGVSTFSFSLQNARRKYDRIFTPNDRIAVQMKRLQWVQVFTGYLNSVPLVTAWPRVVNLTASCSLKRLQYWYWDSYSEASQLMVNQALIDARKDSGISDGGMTNVILTILKKVVGWPEHKVHIARIPDNWFKVVEKLAKQVNDQVDAADKQVRQMLASIGGSSIGGSSGAGGVSNVLNGAYAGETFPADGLRNAETIYNVGRKRGSATETITAALMAAIQESTLGSDPNSKTPNLFGNVGIFQMRPGNYWGSLAQVTDVATAAERWFKEWDDKVGPTSKLTLGQQCEKVEVSGMDPEATYGRHQRAAAAMVSAMSSSPGGTSPGTSSLTSRPMGATSGLVLAQTAVDLCNKWPDIPYTQQYGGTQEAVLLGSPPPGLDCSSFVQSIYLRALGSLYNLPRVAADQAKWCRDQGQQVTVDVALRTPGALVFKGSSLDSIHHVEMSLGDGRSTIGAHRQGAQPHEVGANPADDPSYWDYGGFLPRISYTTDGGGVVATGTGSPTGAPTPPQFTTGDQIPGYNPDDPFDKMFGDNAWLPVMSTQTDGNFFLSQALSGPRALLNDQPLLPYLKNVFTSTMRSFSSAPNGDLVAWYPDYYGMWGTAATMVIEPIEVRDFTVNWSDDFLVTHQFAVVSSLNGNQFNVATGESGNLGFIENMALFTTGVVNIDIPAVWSALFGLDLSDDEAQKLSSWIKDRFGARPDYQEMPGLVGPKAELFAAIFLFLRQFAYQYSASVPLTFMPEVWPGMLIKIPAFDFQAYVTTVTHQFQFGEGGSFTTDLTIAAPARLSRQGPSSLLGLPVAGGAVR</sequence>
<evidence type="ECO:0000313" key="7">
    <source>
        <dbReference type="Proteomes" id="UP000317940"/>
    </source>
</evidence>
<keyword evidence="7" id="KW-1185">Reference proteome</keyword>
<evidence type="ECO:0000256" key="4">
    <source>
        <dbReference type="ARBA" id="ARBA00022807"/>
    </source>
</evidence>
<evidence type="ECO:0000256" key="2">
    <source>
        <dbReference type="ARBA" id="ARBA00022670"/>
    </source>
</evidence>
<comment type="similarity">
    <text evidence="1">Belongs to the peptidase C40 family.</text>
</comment>
<keyword evidence="3 6" id="KW-0378">Hydrolase</keyword>